<dbReference type="GO" id="GO:0005886">
    <property type="term" value="C:plasma membrane"/>
    <property type="evidence" value="ECO:0007669"/>
    <property type="project" value="UniProtKB-SubCell"/>
</dbReference>
<sequence length="1291" mass="137788">MPTLTDTSELPPASSKSTAGLGPLDPPPSPDHDQTTLLTEPAGKPIPIPKSSSRADLDMELDEELSRSVSTVESWLKRTNSDMEASALASAPLTTSSSAPVGIEDPAVFHSTSTSGVTSMAETTPMMSSGSTAASHITSGAPESPTVLDLRRPSHTSTISTNDEDNNSDSEDIKVPITVLTMGSNRLSRMYETQSIQMAHSHTEELDVQGGSATMSATTTTVPIKSTRNSIRFSQYGLLLSKDLPLASQSGSSAFGYSRPDKPLPRRPVSLFMSSSSLASTLTETSEGTTGEAGFEGEPGLGHSNQHLAVSSHHHGGLGTRPATICISPEMSTIAATTPSLSSASTAPPISPVTVTIRPLSSYVSNVPLHAPAVSLTPAPSPPPLTEEPEATAPQQDETIESLAFKTAKRCWAEDSTFLRRDEISPYLGAGSKPFNRLVLSFYMRHFNFSGKRLDTAFRLLCQKLMLRGETQEVDRVLEQFAARFVECNPESIFGHKDVVHAITYSILLLNTDLHVVKQSNANKMSRSAFVKNTLQVVLAQTEYREEHERQSEDSSAHGLSLSRTGTGELSVHGSGSGGGKRRTPSVKSWKSAASHQSKSSKMGLDPKANGGHGNGKWWIQELEQLLKDIYSTVKNHQILLPLTPRVHSSSASAPSTPTAGGFPNASPQNSGRAGPMGSTGASRGYKPAPSNALIDVGFGGLGSGSGAFGGGGGSSSKSVSGGSGGHMPGSGENSSGSGSTLGSVLGLGRRNSTNARTRQLRQDAMDRLRAQEAGSGAAEDDSGIRYGLAPSISVHDSTKASSIHGTMSSLPPIHTPSSSSSSAHHSNSFASTPPSPASSIISQRDGIASRRGGHPPGQQHSQQHKPSSQGRSSNQDSSNNNPRLRKEGILYRKHLLERADKKASNRSWRQLLVVLDRGGLSLFRADGQSGQAMEEQGILFDEIRLQHTITNVLPPPGYSSSRRHVFAIQLFTGAVYLFQAANAVDCEEWAKTCNYWAARTTKEPLPGGVINMDYGWGRSLDMFLQQQQQQQSQQDSILTGNNNSNQSVMMLSGNSSGSSLAALATATETSSSSNISLEDTNDDAKSVNNSMNAGTSFLNHPPPTSGGSLNGSGSLYGNSGIGSGRAASIKSTSSRHPHHCGSGSSGASNVPLGDRVVLFEWSVPLPTMSMSILTEEEQCEALRKYVAGLESDMETHQEHRMPMMKLFLPKSNNYVKAFNNWERRSRHLLKEMVKYQIYVESLEQSLALERELKQKEDVVAEQLETELQHLEVEDDDEEERHKGGVAQEAC</sequence>
<dbReference type="SMART" id="SM00222">
    <property type="entry name" value="Sec7"/>
    <property type="match status" value="1"/>
</dbReference>
<feature type="compositionally biased region" description="Polar residues" evidence="4">
    <location>
        <begin position="113"/>
        <end position="138"/>
    </location>
</feature>
<feature type="region of interest" description="Disordered" evidence="4">
    <location>
        <begin position="798"/>
        <end position="887"/>
    </location>
</feature>
<dbReference type="OrthoDB" id="2157641at2759"/>
<comment type="caution">
    <text evidence="7">The sequence shown here is derived from an EMBL/GenBank/DDBJ whole genome shotgun (WGS) entry which is preliminary data.</text>
</comment>
<dbReference type="InterPro" id="IPR023394">
    <property type="entry name" value="Sec7_C_sf"/>
</dbReference>
<dbReference type="GO" id="GO:0005543">
    <property type="term" value="F:phospholipid binding"/>
    <property type="evidence" value="ECO:0007669"/>
    <property type="project" value="InterPro"/>
</dbReference>
<dbReference type="InterPro" id="IPR001605">
    <property type="entry name" value="PH_dom-spectrin-type"/>
</dbReference>
<feature type="compositionally biased region" description="Low complexity" evidence="4">
    <location>
        <begin position="1026"/>
        <end position="1035"/>
    </location>
</feature>
<evidence type="ECO:0000313" key="8">
    <source>
        <dbReference type="Proteomes" id="UP000738359"/>
    </source>
</evidence>
<dbReference type="SUPFAM" id="SSF48425">
    <property type="entry name" value="Sec7 domain"/>
    <property type="match status" value="1"/>
</dbReference>
<dbReference type="PROSITE" id="PS50190">
    <property type="entry name" value="SEC7"/>
    <property type="match status" value="1"/>
</dbReference>
<protein>
    <recommendedName>
        <fullName evidence="9">SEC7 domain-containing protein</fullName>
    </recommendedName>
</protein>
<feature type="compositionally biased region" description="Polar residues" evidence="4">
    <location>
        <begin position="1"/>
        <end position="18"/>
    </location>
</feature>
<evidence type="ECO:0000259" key="6">
    <source>
        <dbReference type="PROSITE" id="PS50190"/>
    </source>
</evidence>
<feature type="region of interest" description="Disordered" evidence="4">
    <location>
        <begin position="113"/>
        <end position="171"/>
    </location>
</feature>
<evidence type="ECO:0000256" key="1">
    <source>
        <dbReference type="ARBA" id="ARBA00004236"/>
    </source>
</evidence>
<dbReference type="SUPFAM" id="SSF50729">
    <property type="entry name" value="PH domain-like"/>
    <property type="match status" value="1"/>
</dbReference>
<feature type="region of interest" description="Disordered" evidence="4">
    <location>
        <begin position="1026"/>
        <end position="1052"/>
    </location>
</feature>
<evidence type="ECO:0000256" key="3">
    <source>
        <dbReference type="ARBA" id="ARBA00023136"/>
    </source>
</evidence>
<dbReference type="InterPro" id="IPR000904">
    <property type="entry name" value="Sec7_dom"/>
</dbReference>
<feature type="region of interest" description="Disordered" evidence="4">
    <location>
        <begin position="1"/>
        <end position="57"/>
    </location>
</feature>
<evidence type="ECO:0000256" key="4">
    <source>
        <dbReference type="SAM" id="MobiDB-lite"/>
    </source>
</evidence>
<keyword evidence="8" id="KW-1185">Reference proteome</keyword>
<dbReference type="GO" id="GO:0032012">
    <property type="term" value="P:regulation of ARF protein signal transduction"/>
    <property type="evidence" value="ECO:0007669"/>
    <property type="project" value="InterPro"/>
</dbReference>
<feature type="compositionally biased region" description="Low complexity" evidence="4">
    <location>
        <begin position="1106"/>
        <end position="1119"/>
    </location>
</feature>
<dbReference type="CDD" id="cd00171">
    <property type="entry name" value="Sec7"/>
    <property type="match status" value="1"/>
</dbReference>
<dbReference type="InterPro" id="IPR035999">
    <property type="entry name" value="Sec7_dom_sf"/>
</dbReference>
<dbReference type="InterPro" id="IPR001849">
    <property type="entry name" value="PH_domain"/>
</dbReference>
<gene>
    <name evidence="7" type="ORF">BGZ70_002194</name>
</gene>
<feature type="domain" description="PH" evidence="5">
    <location>
        <begin position="884"/>
        <end position="999"/>
    </location>
</feature>
<dbReference type="PANTHER" id="PTHR10663">
    <property type="entry name" value="GUANYL-NUCLEOTIDE EXCHANGE FACTOR"/>
    <property type="match status" value="1"/>
</dbReference>
<feature type="compositionally biased region" description="Polar residues" evidence="4">
    <location>
        <begin position="1036"/>
        <end position="1050"/>
    </location>
</feature>
<comment type="subcellular location">
    <subcellularLocation>
        <location evidence="1">Cell membrane</location>
    </subcellularLocation>
</comment>
<reference evidence="7" key="1">
    <citation type="journal article" date="2020" name="Fungal Divers.">
        <title>Resolving the Mortierellaceae phylogeny through synthesis of multi-gene phylogenetics and phylogenomics.</title>
        <authorList>
            <person name="Vandepol N."/>
            <person name="Liber J."/>
            <person name="Desiro A."/>
            <person name="Na H."/>
            <person name="Kennedy M."/>
            <person name="Barry K."/>
            <person name="Grigoriev I.V."/>
            <person name="Miller A.N."/>
            <person name="O'Donnell K."/>
            <person name="Stajich J.E."/>
            <person name="Bonito G."/>
        </authorList>
    </citation>
    <scope>NUCLEOTIDE SEQUENCE</scope>
    <source>
        <strain evidence="7">CK1249</strain>
    </source>
</reference>
<dbReference type="EMBL" id="JAAAHY010001520">
    <property type="protein sequence ID" value="KAF9948513.1"/>
    <property type="molecule type" value="Genomic_DNA"/>
</dbReference>
<dbReference type="Pfam" id="PF15410">
    <property type="entry name" value="PH_9"/>
    <property type="match status" value="1"/>
</dbReference>
<name>A0A9P6LXA8_MORAP</name>
<dbReference type="Pfam" id="PF01369">
    <property type="entry name" value="Sec7"/>
    <property type="match status" value="1"/>
</dbReference>
<feature type="region of interest" description="Disordered" evidence="4">
    <location>
        <begin position="648"/>
        <end position="687"/>
    </location>
</feature>
<feature type="compositionally biased region" description="Low complexity" evidence="4">
    <location>
        <begin position="278"/>
        <end position="298"/>
    </location>
</feature>
<organism evidence="7 8">
    <name type="scientific">Mortierella alpina</name>
    <name type="common">Oleaginous fungus</name>
    <name type="synonym">Mortierella renispora</name>
    <dbReference type="NCBI Taxonomy" id="64518"/>
    <lineage>
        <taxon>Eukaryota</taxon>
        <taxon>Fungi</taxon>
        <taxon>Fungi incertae sedis</taxon>
        <taxon>Mucoromycota</taxon>
        <taxon>Mortierellomycotina</taxon>
        <taxon>Mortierellomycetes</taxon>
        <taxon>Mortierellales</taxon>
        <taxon>Mortierellaceae</taxon>
        <taxon>Mortierella</taxon>
    </lineage>
</organism>
<evidence type="ECO:0000313" key="7">
    <source>
        <dbReference type="EMBL" id="KAF9948513.1"/>
    </source>
</evidence>
<accession>A0A9P6LXA8</accession>
<evidence type="ECO:0000256" key="2">
    <source>
        <dbReference type="ARBA" id="ARBA00022475"/>
    </source>
</evidence>
<feature type="compositionally biased region" description="Low complexity" evidence="4">
    <location>
        <begin position="649"/>
        <end position="660"/>
    </location>
</feature>
<dbReference type="PRINTS" id="PR00683">
    <property type="entry name" value="SPECTRINPH"/>
</dbReference>
<feature type="compositionally biased region" description="Low complexity" evidence="4">
    <location>
        <begin position="588"/>
        <end position="602"/>
    </location>
</feature>
<feature type="compositionally biased region" description="Low complexity" evidence="4">
    <location>
        <begin position="730"/>
        <end position="749"/>
    </location>
</feature>
<feature type="region of interest" description="Disordered" evidence="4">
    <location>
        <begin position="709"/>
        <end position="761"/>
    </location>
</feature>
<evidence type="ECO:0000259" key="5">
    <source>
        <dbReference type="PROSITE" id="PS50003"/>
    </source>
</evidence>
<evidence type="ECO:0008006" key="9">
    <source>
        <dbReference type="Google" id="ProtNLM"/>
    </source>
</evidence>
<feature type="compositionally biased region" description="Low complexity" evidence="4">
    <location>
        <begin position="809"/>
        <end position="843"/>
    </location>
</feature>
<feature type="region of interest" description="Disordered" evidence="4">
    <location>
        <begin position="278"/>
        <end position="301"/>
    </location>
</feature>
<proteinExistence type="predicted"/>
<feature type="domain" description="SEC7" evidence="6">
    <location>
        <begin position="385"/>
        <end position="554"/>
    </location>
</feature>
<dbReference type="Proteomes" id="UP000738359">
    <property type="component" value="Unassembled WGS sequence"/>
</dbReference>
<dbReference type="PANTHER" id="PTHR10663:SF373">
    <property type="entry name" value="PH AND SEC7 DOMAIN-CONTAINING PROTEIN C11E3.11C"/>
    <property type="match status" value="1"/>
</dbReference>
<feature type="compositionally biased region" description="Low complexity" evidence="4">
    <location>
        <begin position="857"/>
        <end position="882"/>
    </location>
</feature>
<dbReference type="SMART" id="SM00233">
    <property type="entry name" value="PH"/>
    <property type="match status" value="1"/>
</dbReference>
<keyword evidence="3" id="KW-0472">Membrane</keyword>
<feature type="region of interest" description="Disordered" evidence="4">
    <location>
        <begin position="1268"/>
        <end position="1291"/>
    </location>
</feature>
<dbReference type="PROSITE" id="PS50003">
    <property type="entry name" value="PH_DOMAIN"/>
    <property type="match status" value="1"/>
</dbReference>
<dbReference type="InterPro" id="IPR041681">
    <property type="entry name" value="PH_9"/>
</dbReference>
<dbReference type="Gene3D" id="1.10.1000.11">
    <property type="entry name" value="Arf Nucleotide-binding Site Opener,domain 2"/>
    <property type="match status" value="1"/>
</dbReference>
<feature type="region of interest" description="Disordered" evidence="4">
    <location>
        <begin position="1072"/>
        <end position="1148"/>
    </location>
</feature>
<keyword evidence="2" id="KW-1003">Cell membrane</keyword>
<feature type="compositionally biased region" description="Basic and acidic residues" evidence="4">
    <location>
        <begin position="543"/>
        <end position="556"/>
    </location>
</feature>
<feature type="compositionally biased region" description="Polar residues" evidence="4">
    <location>
        <begin position="1087"/>
        <end position="1099"/>
    </location>
</feature>
<feature type="region of interest" description="Disordered" evidence="4">
    <location>
        <begin position="543"/>
        <end position="611"/>
    </location>
</feature>
<dbReference type="InterPro" id="IPR011993">
    <property type="entry name" value="PH-like_dom_sf"/>
</dbReference>
<dbReference type="GO" id="GO:0005085">
    <property type="term" value="F:guanyl-nucleotide exchange factor activity"/>
    <property type="evidence" value="ECO:0007669"/>
    <property type="project" value="InterPro"/>
</dbReference>
<dbReference type="Gene3D" id="2.30.29.30">
    <property type="entry name" value="Pleckstrin-homology domain (PH domain)/Phosphotyrosine-binding domain (PTB)"/>
    <property type="match status" value="1"/>
</dbReference>
<feature type="region of interest" description="Disordered" evidence="4">
    <location>
        <begin position="374"/>
        <end position="396"/>
    </location>
</feature>